<dbReference type="SMART" id="SM00484">
    <property type="entry name" value="XPGI"/>
    <property type="match status" value="1"/>
</dbReference>
<dbReference type="AlphaFoldDB" id="A0A6C0C8L6"/>
<dbReference type="InterPro" id="IPR029060">
    <property type="entry name" value="PIN-like_dom_sf"/>
</dbReference>
<dbReference type="Gene3D" id="1.10.150.20">
    <property type="entry name" value="5' to 3' exonuclease, C-terminal subdomain"/>
    <property type="match status" value="1"/>
</dbReference>
<proteinExistence type="predicted"/>
<dbReference type="InterPro" id="IPR036279">
    <property type="entry name" value="5-3_exonuclease_C_sf"/>
</dbReference>
<comment type="cofactor">
    <cofactor evidence="1">
        <name>Mg(2+)</name>
        <dbReference type="ChEBI" id="CHEBI:18420"/>
    </cofactor>
</comment>
<keyword evidence="6" id="KW-0460">Magnesium</keyword>
<evidence type="ECO:0000256" key="1">
    <source>
        <dbReference type="ARBA" id="ARBA00001946"/>
    </source>
</evidence>
<name>A0A6C0C8L6_9ZZZZ</name>
<dbReference type="EMBL" id="MN739363">
    <property type="protein sequence ID" value="QHT01076.1"/>
    <property type="molecule type" value="Genomic_DNA"/>
</dbReference>
<dbReference type="SMART" id="SM00279">
    <property type="entry name" value="HhH2"/>
    <property type="match status" value="1"/>
</dbReference>
<keyword evidence="2" id="KW-0540">Nuclease</keyword>
<dbReference type="PRINTS" id="PR00853">
    <property type="entry name" value="XPGRADSUPER"/>
</dbReference>
<dbReference type="PANTHER" id="PTHR11081">
    <property type="entry name" value="FLAP ENDONUCLEASE FAMILY MEMBER"/>
    <property type="match status" value="1"/>
</dbReference>
<evidence type="ECO:0000256" key="6">
    <source>
        <dbReference type="ARBA" id="ARBA00022842"/>
    </source>
</evidence>
<dbReference type="Pfam" id="PF00867">
    <property type="entry name" value="XPG_I"/>
    <property type="match status" value="1"/>
</dbReference>
<dbReference type="SUPFAM" id="SSF88723">
    <property type="entry name" value="PIN domain-like"/>
    <property type="match status" value="1"/>
</dbReference>
<evidence type="ECO:0000256" key="3">
    <source>
        <dbReference type="ARBA" id="ARBA00022723"/>
    </source>
</evidence>
<dbReference type="InterPro" id="IPR006085">
    <property type="entry name" value="XPG_DNA_repair_N"/>
</dbReference>
<dbReference type="Gene3D" id="3.40.50.1010">
    <property type="entry name" value="5'-nuclease"/>
    <property type="match status" value="1"/>
</dbReference>
<dbReference type="GO" id="GO:0046872">
    <property type="term" value="F:metal ion binding"/>
    <property type="evidence" value="ECO:0007669"/>
    <property type="project" value="UniProtKB-KW"/>
</dbReference>
<keyword evidence="5" id="KW-0378">Hydrolase</keyword>
<evidence type="ECO:0000256" key="2">
    <source>
        <dbReference type="ARBA" id="ARBA00022722"/>
    </source>
</evidence>
<keyword evidence="4" id="KW-0255">Endonuclease</keyword>
<dbReference type="GO" id="GO:0017108">
    <property type="term" value="F:5'-flap endonuclease activity"/>
    <property type="evidence" value="ECO:0007669"/>
    <property type="project" value="TreeGrafter"/>
</dbReference>
<dbReference type="InterPro" id="IPR006086">
    <property type="entry name" value="XPG-I_dom"/>
</dbReference>
<reference evidence="9" key="1">
    <citation type="journal article" date="2020" name="Nature">
        <title>Giant virus diversity and host interactions through global metagenomics.</title>
        <authorList>
            <person name="Schulz F."/>
            <person name="Roux S."/>
            <person name="Paez-Espino D."/>
            <person name="Jungbluth S."/>
            <person name="Walsh D.A."/>
            <person name="Denef V.J."/>
            <person name="McMahon K.D."/>
            <person name="Konstantinidis K.T."/>
            <person name="Eloe-Fadrosh E.A."/>
            <person name="Kyrpides N.C."/>
            <person name="Woyke T."/>
        </authorList>
    </citation>
    <scope>NUCLEOTIDE SEQUENCE</scope>
    <source>
        <strain evidence="9">GVMAG-M-3300020192-26</strain>
    </source>
</reference>
<protein>
    <recommendedName>
        <fullName evidence="10">XPG N-terminal domain-containing protein</fullName>
    </recommendedName>
</protein>
<evidence type="ECO:0000313" key="9">
    <source>
        <dbReference type="EMBL" id="QHT01076.1"/>
    </source>
</evidence>
<feature type="domain" description="XPG N-terminal" evidence="8">
    <location>
        <begin position="1"/>
        <end position="108"/>
    </location>
</feature>
<dbReference type="InterPro" id="IPR008918">
    <property type="entry name" value="HhH2"/>
</dbReference>
<evidence type="ECO:0000259" key="8">
    <source>
        <dbReference type="SMART" id="SM00485"/>
    </source>
</evidence>
<evidence type="ECO:0000256" key="4">
    <source>
        <dbReference type="ARBA" id="ARBA00022759"/>
    </source>
</evidence>
<evidence type="ECO:0008006" key="10">
    <source>
        <dbReference type="Google" id="ProtNLM"/>
    </source>
</evidence>
<dbReference type="GO" id="GO:0003677">
    <property type="term" value="F:DNA binding"/>
    <property type="evidence" value="ECO:0007669"/>
    <property type="project" value="InterPro"/>
</dbReference>
<organism evidence="9">
    <name type="scientific">viral metagenome</name>
    <dbReference type="NCBI Taxonomy" id="1070528"/>
    <lineage>
        <taxon>unclassified sequences</taxon>
        <taxon>metagenomes</taxon>
        <taxon>organismal metagenomes</taxon>
    </lineage>
</organism>
<sequence>MGVPGLPKLIKDSTNDEGIKEYEFSHFSGMTVGIDTSILVHRMGIGMRASGQDMTNAAGELTSHLNGIFYKILKFLENDMTPIFVFDGQPSHLKDKTIQKRTDDKMVASEKLSSVTDENDYITCFKQSFCPTQNDYEELQTMFDLMGIPYILAPEEADPVLAWLATRKDKRGNRIIKGVCTEDIDIVVFGAPYVFKNMFSAMSEKGTKVSVISLRTTLSKMNLSMDQFVDMSVLMGCDYCTRIKTVGPKKSYDLIRCKKNLKGAVEYLKSEAKKNKKIVLDKDNIECMFEATNYFKTALDDLDNNENFVVTNHNIRLRTFQRDELFNFMCVKHNFDNIRVESMIRRLATYYDKMNVTRPNKKKVHEMIDSETSDYAFLSDSESSHEHKKKKKSA</sequence>
<evidence type="ECO:0000256" key="5">
    <source>
        <dbReference type="ARBA" id="ARBA00022801"/>
    </source>
</evidence>
<keyword evidence="3" id="KW-0479">Metal-binding</keyword>
<feature type="domain" description="XPG-I" evidence="7">
    <location>
        <begin position="144"/>
        <end position="223"/>
    </location>
</feature>
<dbReference type="InterPro" id="IPR006084">
    <property type="entry name" value="XPG/Rad2"/>
</dbReference>
<evidence type="ECO:0000259" key="7">
    <source>
        <dbReference type="SMART" id="SM00484"/>
    </source>
</evidence>
<dbReference type="SMART" id="SM00485">
    <property type="entry name" value="XPGN"/>
    <property type="match status" value="1"/>
</dbReference>
<dbReference type="PANTHER" id="PTHR11081:SF9">
    <property type="entry name" value="FLAP ENDONUCLEASE 1"/>
    <property type="match status" value="1"/>
</dbReference>
<accession>A0A6C0C8L6</accession>
<dbReference type="SUPFAM" id="SSF47807">
    <property type="entry name" value="5' to 3' exonuclease, C-terminal subdomain"/>
    <property type="match status" value="1"/>
</dbReference>
<dbReference type="Pfam" id="PF00752">
    <property type="entry name" value="XPG_N"/>
    <property type="match status" value="1"/>
</dbReference>